<accession>A0ABS0F6R5</accession>
<evidence type="ECO:0000313" key="5">
    <source>
        <dbReference type="EMBL" id="MBF8378987.1"/>
    </source>
</evidence>
<reference evidence="5 6" key="1">
    <citation type="submission" date="2020-11" db="EMBL/GenBank/DDBJ databases">
        <title>Genomic insight of Alicyclobacillus mali FL 18 reveals a new arsenic-resistant strain, with potential in environmental biotechnology.</title>
        <authorList>
            <person name="Fiorentino G."/>
            <person name="Gallo G."/>
            <person name="Aulitto M."/>
        </authorList>
    </citation>
    <scope>NUCLEOTIDE SEQUENCE [LARGE SCALE GENOMIC DNA]</scope>
    <source>
        <strain evidence="5 6">FL 18</strain>
    </source>
</reference>
<dbReference type="RefSeq" id="WP_195868299.1">
    <property type="nucleotide sequence ID" value="NZ_JADPKZ010000048.1"/>
</dbReference>
<dbReference type="SUPFAM" id="SSF51445">
    <property type="entry name" value="(Trans)glycosidases"/>
    <property type="match status" value="1"/>
</dbReference>
<evidence type="ECO:0000259" key="3">
    <source>
        <dbReference type="PROSITE" id="PS51782"/>
    </source>
</evidence>
<keyword evidence="6" id="KW-1185">Reference proteome</keyword>
<dbReference type="InterPro" id="IPR041704">
    <property type="entry name" value="CFLE_GH18"/>
</dbReference>
<dbReference type="Gene3D" id="3.10.50.10">
    <property type="match status" value="1"/>
</dbReference>
<dbReference type="InterPro" id="IPR029070">
    <property type="entry name" value="Chitinase_insertion_sf"/>
</dbReference>
<evidence type="ECO:0000256" key="2">
    <source>
        <dbReference type="ARBA" id="ARBA00023295"/>
    </source>
</evidence>
<dbReference type="InterPro" id="IPR001223">
    <property type="entry name" value="Glyco_hydro18_cat"/>
</dbReference>
<protein>
    <submittedName>
        <fullName evidence="5">LysM peptidoglycan-binding domain-containing protein</fullName>
    </submittedName>
</protein>
<sequence length="430" mass="47075">MEIHRVEPGETPADIASKYGVSLRDLLRYNELASKDVIAPGIALILPKGPPVRVIRHVVKAGDTLNRLAHRYGVPSAVIANWNPGLPADGPLPVGFTVNIPGTRPDRCTIELNAYLVPEGNENDQALLQDVSDLTYVCAFSYRVQPTGDLDAPKDRSMLDAAAKFQIAPMATLTNFNGNRFNPDLAHAILHSTALANRVVDQIVRVCEEKGYRGVNVDFEHMPPGDRAAYTAFIRTLGKVLRPRGLSLSLALGPKTSDEAGAPWMGAFDYAALGDEADFVMLMTYEWGWVGGPPMPVAPVDRVASVLEYATGTIDPKKILMGMTLYGYDWPLPYMKGKTRAASIANNDAQNLAIAERVPVEWDLKAASPHFAYETAGTKHEVWYDDALSAAVKLALVDAYGLRGVSLWVLGNEFPQLWYLLKDGYKLEKK</sequence>
<dbReference type="PROSITE" id="PS51782">
    <property type="entry name" value="LYSM"/>
    <property type="match status" value="2"/>
</dbReference>
<dbReference type="Gene3D" id="3.10.350.10">
    <property type="entry name" value="LysM domain"/>
    <property type="match status" value="2"/>
</dbReference>
<evidence type="ECO:0000313" key="6">
    <source>
        <dbReference type="Proteomes" id="UP000642910"/>
    </source>
</evidence>
<dbReference type="CDD" id="cd00118">
    <property type="entry name" value="LysM"/>
    <property type="match status" value="2"/>
</dbReference>
<name>A0ABS0F6R5_9BACL</name>
<proteinExistence type="predicted"/>
<dbReference type="Proteomes" id="UP000642910">
    <property type="component" value="Unassembled WGS sequence"/>
</dbReference>
<dbReference type="Gene3D" id="3.20.20.80">
    <property type="entry name" value="Glycosidases"/>
    <property type="match status" value="1"/>
</dbReference>
<feature type="domain" description="GH18" evidence="4">
    <location>
        <begin position="110"/>
        <end position="428"/>
    </location>
</feature>
<dbReference type="Pfam" id="PF00704">
    <property type="entry name" value="Glyco_hydro_18"/>
    <property type="match status" value="1"/>
</dbReference>
<dbReference type="CDD" id="cd02874">
    <property type="entry name" value="GH18_CFLE_spore_hydrolase"/>
    <property type="match status" value="1"/>
</dbReference>
<dbReference type="SUPFAM" id="SSF54106">
    <property type="entry name" value="LysM domain"/>
    <property type="match status" value="2"/>
</dbReference>
<gene>
    <name evidence="5" type="ORF">IW967_14140</name>
</gene>
<keyword evidence="1" id="KW-0378">Hydrolase</keyword>
<dbReference type="InterPro" id="IPR011583">
    <property type="entry name" value="Chitinase_II/V-like_cat"/>
</dbReference>
<comment type="caution">
    <text evidence="5">The sequence shown here is derived from an EMBL/GenBank/DDBJ whole genome shotgun (WGS) entry which is preliminary data.</text>
</comment>
<keyword evidence="2" id="KW-0326">Glycosidase</keyword>
<dbReference type="SMART" id="SM00636">
    <property type="entry name" value="Glyco_18"/>
    <property type="match status" value="1"/>
</dbReference>
<dbReference type="PANTHER" id="PTHR46066:SF2">
    <property type="entry name" value="CHITINASE DOMAIN-CONTAINING PROTEIN 1"/>
    <property type="match status" value="1"/>
</dbReference>
<feature type="domain" description="LysM" evidence="3">
    <location>
        <begin position="55"/>
        <end position="100"/>
    </location>
</feature>
<evidence type="ECO:0000256" key="1">
    <source>
        <dbReference type="ARBA" id="ARBA00022801"/>
    </source>
</evidence>
<organism evidence="5 6">
    <name type="scientific">Alicyclobacillus mali</name>
    <name type="common">ex Roth et al. 2021</name>
    <dbReference type="NCBI Taxonomy" id="1123961"/>
    <lineage>
        <taxon>Bacteria</taxon>
        <taxon>Bacillati</taxon>
        <taxon>Bacillota</taxon>
        <taxon>Bacilli</taxon>
        <taxon>Bacillales</taxon>
        <taxon>Alicyclobacillaceae</taxon>
        <taxon>Alicyclobacillus</taxon>
    </lineage>
</organism>
<dbReference type="InterPro" id="IPR017853">
    <property type="entry name" value="GH"/>
</dbReference>
<evidence type="ECO:0000259" key="4">
    <source>
        <dbReference type="PROSITE" id="PS51910"/>
    </source>
</evidence>
<dbReference type="SMART" id="SM00257">
    <property type="entry name" value="LysM"/>
    <property type="match status" value="2"/>
</dbReference>
<dbReference type="PANTHER" id="PTHR46066">
    <property type="entry name" value="CHITINASE DOMAIN-CONTAINING PROTEIN 1 FAMILY MEMBER"/>
    <property type="match status" value="1"/>
</dbReference>
<feature type="domain" description="LysM" evidence="3">
    <location>
        <begin position="2"/>
        <end position="46"/>
    </location>
</feature>
<dbReference type="PROSITE" id="PS51910">
    <property type="entry name" value="GH18_2"/>
    <property type="match status" value="1"/>
</dbReference>
<dbReference type="InterPro" id="IPR018392">
    <property type="entry name" value="LysM"/>
</dbReference>
<dbReference type="EMBL" id="JADPKZ010000048">
    <property type="protein sequence ID" value="MBF8378987.1"/>
    <property type="molecule type" value="Genomic_DNA"/>
</dbReference>
<dbReference type="Pfam" id="PF01476">
    <property type="entry name" value="LysM"/>
    <property type="match status" value="2"/>
</dbReference>
<dbReference type="InterPro" id="IPR036779">
    <property type="entry name" value="LysM_dom_sf"/>
</dbReference>